<evidence type="ECO:0000256" key="4">
    <source>
        <dbReference type="ARBA" id="ARBA00022679"/>
    </source>
</evidence>
<feature type="domain" description="Glycosyltransferase RgtA/B/C/D-like" evidence="9">
    <location>
        <begin position="53"/>
        <end position="214"/>
    </location>
</feature>
<dbReference type="STRING" id="197461.A3843_17010"/>
<dbReference type="GO" id="GO:0009103">
    <property type="term" value="P:lipopolysaccharide biosynthetic process"/>
    <property type="evidence" value="ECO:0007669"/>
    <property type="project" value="UniProtKB-ARBA"/>
</dbReference>
<feature type="transmembrane region" description="Helical" evidence="8">
    <location>
        <begin position="351"/>
        <end position="372"/>
    </location>
</feature>
<feature type="transmembrane region" description="Helical" evidence="8">
    <location>
        <begin position="253"/>
        <end position="275"/>
    </location>
</feature>
<keyword evidence="7 8" id="KW-0472">Membrane</keyword>
<dbReference type="Proteomes" id="UP000185783">
    <property type="component" value="Unassembled WGS sequence"/>
</dbReference>
<evidence type="ECO:0000256" key="6">
    <source>
        <dbReference type="ARBA" id="ARBA00022989"/>
    </source>
</evidence>
<dbReference type="PANTHER" id="PTHR33908">
    <property type="entry name" value="MANNOSYLTRANSFERASE YKCB-RELATED"/>
    <property type="match status" value="1"/>
</dbReference>
<feature type="transmembrane region" description="Helical" evidence="8">
    <location>
        <begin position="296"/>
        <end position="319"/>
    </location>
</feature>
<sequence length="513" mass="57298">MWWCAPRAVTLIILGYCLFNLLYRGFASPILGTDDMSESVLVQELRAGYMMRQPPLYEWLLYSVQQVVGPSIWSFQSLKYTLVALSGVFLYGIARLAMTDRKLAAIAVFSLTLLYQIGFNLHEGVTHTVVLMAGVSGTLFFFLRVALHGRWFDVLGLGLFLGVGALAKHSFYLVPVGLLCAAVTLPYWRVRLRPVPLLLACGFALVLYLPYLVWFLERGQSLVSSSLDVMVVETQVPHWEKVLSGEFRLAKSLVGFSMPFLALFLLFFGADLWRAQRSMAAIEEPAQSNGEVARFLGRYMGVLVALTATAIVVTGATYIKERHMHPILMLLPLWCFAVAGQVGLGLARLRWFLRLIIVLAGVVVVVRLPGFFTPDELLCGSKCRQAKPFDRLAERLKAWDGTIKEATIVSLDSYTGGNLRAFIPSARHVIASFRPSSQPRAACFVVWEAKKPEVSFSAVWQETPFAQRHTLADGDILDGEMISVNWPHLWLEDGYRTSYWGVVRLRSSAAVCQ</sequence>
<evidence type="ECO:0000256" key="5">
    <source>
        <dbReference type="ARBA" id="ARBA00022692"/>
    </source>
</evidence>
<keyword evidence="2" id="KW-1003">Cell membrane</keyword>
<keyword evidence="11" id="KW-1185">Reference proteome</keyword>
<evidence type="ECO:0000256" key="1">
    <source>
        <dbReference type="ARBA" id="ARBA00004651"/>
    </source>
</evidence>
<organism evidence="10 11">
    <name type="scientific">Pseudovibrio exalbescens</name>
    <dbReference type="NCBI Taxonomy" id="197461"/>
    <lineage>
        <taxon>Bacteria</taxon>
        <taxon>Pseudomonadati</taxon>
        <taxon>Pseudomonadota</taxon>
        <taxon>Alphaproteobacteria</taxon>
        <taxon>Hyphomicrobiales</taxon>
        <taxon>Stappiaceae</taxon>
        <taxon>Pseudovibrio</taxon>
    </lineage>
</organism>
<dbReference type="EMBL" id="LVVZ01000032">
    <property type="protein sequence ID" value="OKL42866.1"/>
    <property type="molecule type" value="Genomic_DNA"/>
</dbReference>
<evidence type="ECO:0000313" key="10">
    <source>
        <dbReference type="EMBL" id="OKL42866.1"/>
    </source>
</evidence>
<name>A0A1U7JDN3_9HYPH</name>
<feature type="transmembrane region" description="Helical" evidence="8">
    <location>
        <begin position="325"/>
        <end position="344"/>
    </location>
</feature>
<keyword evidence="3" id="KW-0328">Glycosyltransferase</keyword>
<evidence type="ECO:0000256" key="3">
    <source>
        <dbReference type="ARBA" id="ARBA00022676"/>
    </source>
</evidence>
<evidence type="ECO:0000256" key="8">
    <source>
        <dbReference type="SAM" id="Phobius"/>
    </source>
</evidence>
<keyword evidence="5 8" id="KW-0812">Transmembrane</keyword>
<feature type="transmembrane region" description="Helical" evidence="8">
    <location>
        <begin position="103"/>
        <end position="119"/>
    </location>
</feature>
<protein>
    <recommendedName>
        <fullName evidence="9">Glycosyltransferase RgtA/B/C/D-like domain-containing protein</fullName>
    </recommendedName>
</protein>
<dbReference type="GO" id="GO:0005886">
    <property type="term" value="C:plasma membrane"/>
    <property type="evidence" value="ECO:0007669"/>
    <property type="project" value="UniProtKB-SubCell"/>
</dbReference>
<proteinExistence type="predicted"/>
<comment type="caution">
    <text evidence="10">The sequence shown here is derived from an EMBL/GenBank/DDBJ whole genome shotgun (WGS) entry which is preliminary data.</text>
</comment>
<reference evidence="10 11" key="1">
    <citation type="submission" date="2016-03" db="EMBL/GenBank/DDBJ databases">
        <title>Genome sequence of Nesiotobacter sp. nov., a moderately halophilic alphaproteobacterium isolated from the Yellow Sea, China.</title>
        <authorList>
            <person name="Zhang G."/>
            <person name="Zhang R."/>
        </authorList>
    </citation>
    <scope>NUCLEOTIDE SEQUENCE [LARGE SCALE GENOMIC DNA]</scope>
    <source>
        <strain evidence="10 11">WB1-6</strain>
    </source>
</reference>
<feature type="transmembrane region" description="Helical" evidence="8">
    <location>
        <begin position="125"/>
        <end position="143"/>
    </location>
</feature>
<evidence type="ECO:0000313" key="11">
    <source>
        <dbReference type="Proteomes" id="UP000185783"/>
    </source>
</evidence>
<dbReference type="AlphaFoldDB" id="A0A1U7JDN3"/>
<dbReference type="PANTHER" id="PTHR33908:SF11">
    <property type="entry name" value="MEMBRANE PROTEIN"/>
    <property type="match status" value="1"/>
</dbReference>
<comment type="subcellular location">
    <subcellularLocation>
        <location evidence="1">Cell membrane</location>
        <topology evidence="1">Multi-pass membrane protein</topology>
    </subcellularLocation>
</comment>
<evidence type="ECO:0000256" key="2">
    <source>
        <dbReference type="ARBA" id="ARBA00022475"/>
    </source>
</evidence>
<keyword evidence="4" id="KW-0808">Transferase</keyword>
<dbReference type="InterPro" id="IPR038731">
    <property type="entry name" value="RgtA/B/C-like"/>
</dbReference>
<accession>A0A1U7JDN3</accession>
<dbReference type="InterPro" id="IPR050297">
    <property type="entry name" value="LipidA_mod_glycosyltrf_83"/>
</dbReference>
<evidence type="ECO:0000259" key="9">
    <source>
        <dbReference type="Pfam" id="PF13231"/>
    </source>
</evidence>
<feature type="transmembrane region" description="Helical" evidence="8">
    <location>
        <begin position="78"/>
        <end position="96"/>
    </location>
</feature>
<feature type="transmembrane region" description="Helical" evidence="8">
    <location>
        <begin position="172"/>
        <end position="190"/>
    </location>
</feature>
<dbReference type="GO" id="GO:0016763">
    <property type="term" value="F:pentosyltransferase activity"/>
    <property type="evidence" value="ECO:0007669"/>
    <property type="project" value="TreeGrafter"/>
</dbReference>
<feature type="transmembrane region" description="Helical" evidence="8">
    <location>
        <begin position="197"/>
        <end position="216"/>
    </location>
</feature>
<gene>
    <name evidence="10" type="ORF">A3843_17010</name>
</gene>
<feature type="transmembrane region" description="Helical" evidence="8">
    <location>
        <begin position="150"/>
        <end position="166"/>
    </location>
</feature>
<keyword evidence="6 8" id="KW-1133">Transmembrane helix</keyword>
<dbReference type="Pfam" id="PF13231">
    <property type="entry name" value="PMT_2"/>
    <property type="match status" value="1"/>
</dbReference>
<evidence type="ECO:0000256" key="7">
    <source>
        <dbReference type="ARBA" id="ARBA00023136"/>
    </source>
</evidence>